<accession>A0A7Z0BNY1</accession>
<dbReference type="EMBL" id="JACBYV010000001">
    <property type="protein sequence ID" value="NYH72319.1"/>
    <property type="molecule type" value="Genomic_DNA"/>
</dbReference>
<comment type="caution">
    <text evidence="6">The sequence shown here is derived from an EMBL/GenBank/DDBJ whole genome shotgun (WGS) entry which is preliminary data.</text>
</comment>
<sequence>MNEELIIKTKQIEYQSIEHGGRVSHCILIAEVGNKKILLTHPNLYLYRKTTSSMSTSTRYATVISMFYRFLATRQKFKGKDISAYHALADNIDIRQWQIYRQMQRLSKGSLRPNSETIFEDAKILLTFFHWINKKGYLTNVSVELRTWRANFKNRRMLNYIKQVSREKIDPENIRILDRKSRQGKSDFLITDKEISQLLESYSDPVYQALFNLSLGTAMRPMDIVNFPYLGNGDNKHVMPYSEMNKKSASIKYEVYNSKGNKDRTITINMDDLKALEANYIIPYYTIRKQLYKKKYGHPCPPSILFLNKKGDPITATQIASRTNDAKEKAMRNHPDFRNHICFYQARHWWPTQHLINTFGDRLLTEDMQTLYLATAQAIKDQMGHDDFETTYKYYIDMARIIMMVHKGRTLDLLNNPTQSVSGFIQSIKLPALDDLPSSTQAA</sequence>
<dbReference type="InterPro" id="IPR050090">
    <property type="entry name" value="Tyrosine_recombinase_XerCD"/>
</dbReference>
<dbReference type="PANTHER" id="PTHR30349">
    <property type="entry name" value="PHAGE INTEGRASE-RELATED"/>
    <property type="match status" value="1"/>
</dbReference>
<dbReference type="AlphaFoldDB" id="A0A7Z0BNY1"/>
<dbReference type="GO" id="GO:0003677">
    <property type="term" value="F:DNA binding"/>
    <property type="evidence" value="ECO:0007669"/>
    <property type="project" value="UniProtKB-KW"/>
</dbReference>
<keyword evidence="7" id="KW-1185">Reference proteome</keyword>
<dbReference type="InterPro" id="IPR011010">
    <property type="entry name" value="DNA_brk_join_enz"/>
</dbReference>
<evidence type="ECO:0000256" key="3">
    <source>
        <dbReference type="ARBA" id="ARBA00023125"/>
    </source>
</evidence>
<dbReference type="GO" id="GO:0015074">
    <property type="term" value="P:DNA integration"/>
    <property type="evidence" value="ECO:0007669"/>
    <property type="project" value="UniProtKB-KW"/>
</dbReference>
<comment type="similarity">
    <text evidence="1">Belongs to the 'phage' integrase family.</text>
</comment>
<dbReference type="InterPro" id="IPR002104">
    <property type="entry name" value="Integrase_catalytic"/>
</dbReference>
<keyword evidence="2" id="KW-0229">DNA integration</keyword>
<dbReference type="SUPFAM" id="SSF56349">
    <property type="entry name" value="DNA breaking-rejoining enzymes"/>
    <property type="match status" value="1"/>
</dbReference>
<reference evidence="6 7" key="1">
    <citation type="submission" date="2020-07" db="EMBL/GenBank/DDBJ databases">
        <title>Genomic analyses of the natural microbiome of Caenorhabditis elegans.</title>
        <authorList>
            <person name="Samuel B."/>
        </authorList>
    </citation>
    <scope>NUCLEOTIDE SEQUENCE [LARGE SCALE GENOMIC DNA]</scope>
    <source>
        <strain evidence="6 7">BIGb0408</strain>
    </source>
</reference>
<name>A0A7Z0BNY1_9GAMM</name>
<gene>
    <name evidence="6" type="ORF">FHR27_000929</name>
</gene>
<dbReference type="Pfam" id="PF00589">
    <property type="entry name" value="Phage_integrase"/>
    <property type="match status" value="1"/>
</dbReference>
<keyword evidence="4" id="KW-0233">DNA recombination</keyword>
<organism evidence="6 7">
    <name type="scientific">Phytopseudomonas flavescens</name>
    <dbReference type="NCBI Taxonomy" id="29435"/>
    <lineage>
        <taxon>Bacteria</taxon>
        <taxon>Pseudomonadati</taxon>
        <taxon>Pseudomonadota</taxon>
        <taxon>Gammaproteobacteria</taxon>
        <taxon>Pseudomonadales</taxon>
        <taxon>Pseudomonadaceae</taxon>
        <taxon>Phytopseudomonas</taxon>
    </lineage>
</organism>
<dbReference type="Gene3D" id="1.10.443.10">
    <property type="entry name" value="Intergrase catalytic core"/>
    <property type="match status" value="1"/>
</dbReference>
<evidence type="ECO:0000313" key="7">
    <source>
        <dbReference type="Proteomes" id="UP000578688"/>
    </source>
</evidence>
<dbReference type="Proteomes" id="UP000578688">
    <property type="component" value="Unassembled WGS sequence"/>
</dbReference>
<dbReference type="PANTHER" id="PTHR30349:SF41">
    <property type="entry name" value="INTEGRASE_RECOMBINASE PROTEIN MJ0367-RELATED"/>
    <property type="match status" value="1"/>
</dbReference>
<evidence type="ECO:0000259" key="5">
    <source>
        <dbReference type="PROSITE" id="PS51898"/>
    </source>
</evidence>
<dbReference type="PROSITE" id="PS51898">
    <property type="entry name" value="TYR_RECOMBINASE"/>
    <property type="match status" value="1"/>
</dbReference>
<evidence type="ECO:0000313" key="6">
    <source>
        <dbReference type="EMBL" id="NYH72319.1"/>
    </source>
</evidence>
<dbReference type="RefSeq" id="WP_179537941.1">
    <property type="nucleotide sequence ID" value="NZ_JACBYV010000001.1"/>
</dbReference>
<evidence type="ECO:0000256" key="1">
    <source>
        <dbReference type="ARBA" id="ARBA00008857"/>
    </source>
</evidence>
<dbReference type="InterPro" id="IPR013762">
    <property type="entry name" value="Integrase-like_cat_sf"/>
</dbReference>
<keyword evidence="3" id="KW-0238">DNA-binding</keyword>
<feature type="domain" description="Tyr recombinase" evidence="5">
    <location>
        <begin position="184"/>
        <end position="412"/>
    </location>
</feature>
<proteinExistence type="inferred from homology"/>
<dbReference type="GO" id="GO:0006310">
    <property type="term" value="P:DNA recombination"/>
    <property type="evidence" value="ECO:0007669"/>
    <property type="project" value="UniProtKB-KW"/>
</dbReference>
<evidence type="ECO:0000256" key="2">
    <source>
        <dbReference type="ARBA" id="ARBA00022908"/>
    </source>
</evidence>
<protein>
    <submittedName>
        <fullName evidence="6">Integrase</fullName>
    </submittedName>
</protein>
<evidence type="ECO:0000256" key="4">
    <source>
        <dbReference type="ARBA" id="ARBA00023172"/>
    </source>
</evidence>